<dbReference type="CDD" id="cd01647">
    <property type="entry name" value="RT_LTR"/>
    <property type="match status" value="1"/>
</dbReference>
<dbReference type="PANTHER" id="PTHR37984">
    <property type="entry name" value="PROTEIN CBG26694"/>
    <property type="match status" value="1"/>
</dbReference>
<dbReference type="Pfam" id="PF17919">
    <property type="entry name" value="RT_RNaseH_2"/>
    <property type="match status" value="1"/>
</dbReference>
<reference evidence="4" key="1">
    <citation type="journal article" date="2013" name="Nature">
        <title>The genomes of four tapeworm species reveal adaptations to parasitism.</title>
        <authorList>
            <person name="Tsai I.J."/>
            <person name="Zarowiecki M."/>
            <person name="Holroyd N."/>
            <person name="Garciarrubio A."/>
            <person name="Sanchez-Flores A."/>
            <person name="Brooks K.L."/>
            <person name="Tracey A."/>
            <person name="Bobes R.J."/>
            <person name="Fragoso G."/>
            <person name="Sciutto E."/>
            <person name="Aslett M."/>
            <person name="Beasley H."/>
            <person name="Bennett H.M."/>
            <person name="Cai J."/>
            <person name="Camicia F."/>
            <person name="Clark R."/>
            <person name="Cucher M."/>
            <person name="De Silva N."/>
            <person name="Day T.A."/>
            <person name="Deplazes P."/>
            <person name="Estrada K."/>
            <person name="Fernandez C."/>
            <person name="Holland P.W."/>
            <person name="Hou J."/>
            <person name="Hu S."/>
            <person name="Huckvale T."/>
            <person name="Hung S.S."/>
            <person name="Kamenetzky L."/>
            <person name="Keane J.A."/>
            <person name="Kiss F."/>
            <person name="Koziol U."/>
            <person name="Lambert O."/>
            <person name="Liu K."/>
            <person name="Luo X."/>
            <person name="Luo Y."/>
            <person name="Macchiaroli N."/>
            <person name="Nichol S."/>
            <person name="Paps J."/>
            <person name="Parkinson J."/>
            <person name="Pouchkina-Stantcheva N."/>
            <person name="Riddiford N."/>
            <person name="Rosenzvit M."/>
            <person name="Salinas G."/>
            <person name="Wasmuth J.D."/>
            <person name="Zamanian M."/>
            <person name="Zheng Y."/>
            <person name="Cai X."/>
            <person name="Soberon X."/>
            <person name="Olson P.D."/>
            <person name="Laclette J.P."/>
            <person name="Brehm K."/>
            <person name="Berriman M."/>
            <person name="Garciarrubio A."/>
            <person name="Bobes R.J."/>
            <person name="Fragoso G."/>
            <person name="Sanchez-Flores A."/>
            <person name="Estrada K."/>
            <person name="Cevallos M.A."/>
            <person name="Morett E."/>
            <person name="Gonzalez V."/>
            <person name="Portillo T."/>
            <person name="Ochoa-Leyva A."/>
            <person name="Jose M.V."/>
            <person name="Sciutto E."/>
            <person name="Landa A."/>
            <person name="Jimenez L."/>
            <person name="Valdes V."/>
            <person name="Carrero J.C."/>
            <person name="Larralde C."/>
            <person name="Morales-Montor J."/>
            <person name="Limon-Lason J."/>
            <person name="Soberon X."/>
            <person name="Laclette J.P."/>
        </authorList>
    </citation>
    <scope>NUCLEOTIDE SEQUENCE [LARGE SCALE GENOMIC DNA]</scope>
</reference>
<dbReference type="InterPro" id="IPR000477">
    <property type="entry name" value="RT_dom"/>
</dbReference>
<sequence length="645" mass="72252">MQHYRIVAPRAIPLDQVNTDTSPPKDDADDICNVLFEAASIPMNNLDDLCTQLTHISNYERKELRQLLLKKLNAVTKKDAFPLPHINDSLDSLHGSQWFSTLDLKSGFWQVEVAEADREKRLKLKLVLDRLRDAGLTLNPKKCRFLQHSVTFLGHTVSSNGIAVTDDRVQQVRTWPTPTNQTELRSFLGLANYYRRFVKGFAKIASSLHKLTEKQAKKNFKWEKVHDEAFKELKLCSAPILALPNFESSAPPFILDTDASDAAVGGVLSQKDTKVENTSSPTQTSLEKYAALMYEKFLASSHMPALEEITSASKAARRIWHEWSKLSLEDEILWNLEGVYSPKPLVVPGSLVQTVLQELHAQLGHGSEKKMFDASSIDIMGPLPPTKRGNWYILVMADYFTKAAEAELMRSQDTGTVESVFFNWWIGKHGVPESVHSGRGPDFESWLLMGLCKMCQISSTCTAPTYPQGNGQVERRNCTLLGLLKAFTKDVQPDDWDLSLGRVLLAYKVTIHTSTGVSPSKMLTGHKMRVPSAIILPNIDESVNNVPEHRTQTFTAILYQTEETSWLTLPNKRLPRRRLSAYLQTGSPTWNTPQVPSLMVQGPVSGGESVLTYKPPRPQRTAVYSAGNHSSQQDETIQRATAGWL</sequence>
<reference evidence="4" key="2">
    <citation type="submission" date="2015-11" db="EMBL/GenBank/DDBJ databases">
        <authorList>
            <person name="Zhang Y."/>
            <person name="Guo Z."/>
        </authorList>
    </citation>
    <scope>NUCLEOTIDE SEQUENCE</scope>
</reference>
<dbReference type="InterPro" id="IPR043128">
    <property type="entry name" value="Rev_trsase/Diguanyl_cyclase"/>
</dbReference>
<dbReference type="STRING" id="6211.A0A068Y438"/>
<gene>
    <name evidence="4" type="ORF">EmuJ_000519700</name>
</gene>
<dbReference type="EMBL" id="LN902847">
    <property type="protein sequence ID" value="CDS37905.1"/>
    <property type="molecule type" value="Genomic_DNA"/>
</dbReference>
<dbReference type="InterPro" id="IPR043502">
    <property type="entry name" value="DNA/RNA_pol_sf"/>
</dbReference>
<dbReference type="GO" id="GO:0015074">
    <property type="term" value="P:DNA integration"/>
    <property type="evidence" value="ECO:0007669"/>
    <property type="project" value="InterPro"/>
</dbReference>
<dbReference type="OrthoDB" id="10047254at2759"/>
<protein>
    <submittedName>
        <fullName evidence="4">KRAB A domain containing protein</fullName>
    </submittedName>
</protein>
<dbReference type="InterPro" id="IPR012337">
    <property type="entry name" value="RNaseH-like_sf"/>
</dbReference>
<dbReference type="GO" id="GO:0003676">
    <property type="term" value="F:nucleic acid binding"/>
    <property type="evidence" value="ECO:0007669"/>
    <property type="project" value="InterPro"/>
</dbReference>
<keyword evidence="1" id="KW-0511">Multifunctional enzyme</keyword>
<dbReference type="Pfam" id="PF00078">
    <property type="entry name" value="RVT_1"/>
    <property type="match status" value="1"/>
</dbReference>
<dbReference type="Gene3D" id="3.30.420.10">
    <property type="entry name" value="Ribonuclease H-like superfamily/Ribonuclease H"/>
    <property type="match status" value="1"/>
</dbReference>
<dbReference type="Gene3D" id="3.30.70.270">
    <property type="match status" value="3"/>
</dbReference>
<evidence type="ECO:0000256" key="2">
    <source>
        <dbReference type="SAM" id="MobiDB-lite"/>
    </source>
</evidence>
<proteinExistence type="predicted"/>
<dbReference type="SUPFAM" id="SSF56672">
    <property type="entry name" value="DNA/RNA polymerases"/>
    <property type="match status" value="1"/>
</dbReference>
<feature type="domain" description="Integrase catalytic" evidence="3">
    <location>
        <begin position="365"/>
        <end position="527"/>
    </location>
</feature>
<dbReference type="Proteomes" id="UP000017246">
    <property type="component" value="Unassembled WGS sequence"/>
</dbReference>
<accession>A0A068Y438</accession>
<feature type="region of interest" description="Disordered" evidence="2">
    <location>
        <begin position="622"/>
        <end position="645"/>
    </location>
</feature>
<dbReference type="OMA" id="RACEHET"/>
<dbReference type="AlphaFoldDB" id="A0A068Y438"/>
<name>A0A068Y438_ECHMU</name>
<feature type="compositionally biased region" description="Polar residues" evidence="2">
    <location>
        <begin position="627"/>
        <end position="639"/>
    </location>
</feature>
<dbReference type="Gene3D" id="3.10.10.10">
    <property type="entry name" value="HIV Type 1 Reverse Transcriptase, subunit A, domain 1"/>
    <property type="match status" value="1"/>
</dbReference>
<evidence type="ECO:0000313" key="4">
    <source>
        <dbReference type="EMBL" id="CDS37905.1"/>
    </source>
</evidence>
<dbReference type="eggNOG" id="KOG0017">
    <property type="taxonomic scope" value="Eukaryota"/>
</dbReference>
<keyword evidence="5" id="KW-1185">Reference proteome</keyword>
<organism evidence="4 5">
    <name type="scientific">Echinococcus multilocularis</name>
    <name type="common">Fox tapeworm</name>
    <dbReference type="NCBI Taxonomy" id="6211"/>
    <lineage>
        <taxon>Eukaryota</taxon>
        <taxon>Metazoa</taxon>
        <taxon>Spiralia</taxon>
        <taxon>Lophotrochozoa</taxon>
        <taxon>Platyhelminthes</taxon>
        <taxon>Cestoda</taxon>
        <taxon>Eucestoda</taxon>
        <taxon>Cyclophyllidea</taxon>
        <taxon>Taeniidae</taxon>
        <taxon>Echinococcus</taxon>
    </lineage>
</organism>
<evidence type="ECO:0000313" key="5">
    <source>
        <dbReference type="Proteomes" id="UP000017246"/>
    </source>
</evidence>
<dbReference type="InterPro" id="IPR041577">
    <property type="entry name" value="RT_RNaseH_2"/>
</dbReference>
<evidence type="ECO:0000256" key="1">
    <source>
        <dbReference type="ARBA" id="ARBA00023268"/>
    </source>
</evidence>
<dbReference type="InterPro" id="IPR036397">
    <property type="entry name" value="RNaseH_sf"/>
</dbReference>
<dbReference type="PROSITE" id="PS50994">
    <property type="entry name" value="INTEGRASE"/>
    <property type="match status" value="1"/>
</dbReference>
<dbReference type="PANTHER" id="PTHR37984:SF5">
    <property type="entry name" value="PROTEIN NYNRIN-LIKE"/>
    <property type="match status" value="1"/>
</dbReference>
<dbReference type="InterPro" id="IPR050951">
    <property type="entry name" value="Retrovirus_Pol_polyprotein"/>
</dbReference>
<dbReference type="GO" id="GO:0003824">
    <property type="term" value="F:catalytic activity"/>
    <property type="evidence" value="ECO:0007669"/>
    <property type="project" value="UniProtKB-KW"/>
</dbReference>
<dbReference type="InterPro" id="IPR001584">
    <property type="entry name" value="Integrase_cat-core"/>
</dbReference>
<dbReference type="SUPFAM" id="SSF53098">
    <property type="entry name" value="Ribonuclease H-like"/>
    <property type="match status" value="1"/>
</dbReference>
<dbReference type="FunFam" id="3.30.70.270:FF:000020">
    <property type="entry name" value="Transposon Tf2-6 polyprotein-like Protein"/>
    <property type="match status" value="1"/>
</dbReference>
<evidence type="ECO:0000259" key="3">
    <source>
        <dbReference type="PROSITE" id="PS50994"/>
    </source>
</evidence>